<dbReference type="Proteomes" id="UP001597108">
    <property type="component" value="Unassembled WGS sequence"/>
</dbReference>
<evidence type="ECO:0000313" key="2">
    <source>
        <dbReference type="Proteomes" id="UP001597108"/>
    </source>
</evidence>
<proteinExistence type="predicted"/>
<accession>A0ABW3IQD9</accession>
<reference evidence="2" key="1">
    <citation type="journal article" date="2019" name="Int. J. Syst. Evol. Microbiol.">
        <title>The Global Catalogue of Microorganisms (GCM) 10K type strain sequencing project: providing services to taxonomists for standard genome sequencing and annotation.</title>
        <authorList>
            <consortium name="The Broad Institute Genomics Platform"/>
            <consortium name="The Broad Institute Genome Sequencing Center for Infectious Disease"/>
            <person name="Wu L."/>
            <person name="Ma J."/>
        </authorList>
    </citation>
    <scope>NUCLEOTIDE SEQUENCE [LARGE SCALE GENOMIC DNA]</scope>
    <source>
        <strain evidence="2">CCUG 60524</strain>
    </source>
</reference>
<keyword evidence="2" id="KW-1185">Reference proteome</keyword>
<name>A0ABW3IQD9_9RHOB</name>
<dbReference type="EMBL" id="JBHTJT010000013">
    <property type="protein sequence ID" value="MFD0980280.1"/>
    <property type="molecule type" value="Genomic_DNA"/>
</dbReference>
<dbReference type="RefSeq" id="WP_386074598.1">
    <property type="nucleotide sequence ID" value="NZ_JBHTJT010000013.1"/>
</dbReference>
<comment type="caution">
    <text evidence="1">The sequence shown here is derived from an EMBL/GenBank/DDBJ whole genome shotgun (WGS) entry which is preliminary data.</text>
</comment>
<evidence type="ECO:0000313" key="1">
    <source>
        <dbReference type="EMBL" id="MFD0980280.1"/>
    </source>
</evidence>
<protein>
    <submittedName>
        <fullName evidence="1">Glycosyltransferase</fullName>
    </submittedName>
</protein>
<gene>
    <name evidence="1" type="ORF">ACFQ2S_11520</name>
</gene>
<organism evidence="1 2">
    <name type="scientific">Tropicimonas aquimaris</name>
    <dbReference type="NCBI Taxonomy" id="914152"/>
    <lineage>
        <taxon>Bacteria</taxon>
        <taxon>Pseudomonadati</taxon>
        <taxon>Pseudomonadota</taxon>
        <taxon>Alphaproteobacteria</taxon>
        <taxon>Rhodobacterales</taxon>
        <taxon>Roseobacteraceae</taxon>
        <taxon>Tropicimonas</taxon>
    </lineage>
</organism>
<sequence>MNKPEPVIVTGFISEYPYGGVAWQTLHYIEGLRRSGFDPYYFEETGTWPADPKHGLAFLSDVMEAHGLEHRWICRSSALGKTIGLSEPAFADVLTSTSALFNVTGSTLLGEEFLAVPIRLHIETDPVEFQLKRAIELAGAVSQDDERYFEYRANIDLHTHLFTFGENFGATDCDVPNVDYRFIPTRQPVVVDWWAGSPPSDGGSFTTIANWDQRGEKDVVWQGEEMSWTKGREFLRFIGVPESTGETFELALSSAPEDVRDRLAAAGWTVSDAVAASRTPDVYRNYIQRSRGEFTVAKYQYHRLRCGWFSDRSACYLAAGRPVVTQDTGFGNILPVGEGLFPFSTVEDVCEATEAIATDPERHQTAALEIAREYFDAEKVVGDMLREVGLL</sequence>